<dbReference type="InterPro" id="IPR016035">
    <property type="entry name" value="Acyl_Trfase/lysoPLipase"/>
</dbReference>
<dbReference type="PANTHER" id="PTHR14226:SF57">
    <property type="entry name" value="BLR7027 PROTEIN"/>
    <property type="match status" value="1"/>
</dbReference>
<evidence type="ECO:0000259" key="5">
    <source>
        <dbReference type="PROSITE" id="PS51635"/>
    </source>
</evidence>
<dbReference type="Proteomes" id="UP000612362">
    <property type="component" value="Unassembled WGS sequence"/>
</dbReference>
<accession>A0A8J3I4J2</accession>
<sequence length="283" mass="30678">MTKRALVLSGGGVAGIAWETGLAVGLFEVSLDVREAELIVGTSAGSTVAAQITSGLSFEELYQRQVNPALQATEIDVKIDMQEWGASFMRILEKASNPREIRQGIGEMALVTQTVPESERRAVIVSRLPVHTWPQRQMQLVAVDAHSGERVVFDRSSGIDLIDAVAASCAVPGVWPPVTIGEHRYIDGGTHSNENADLAVGYDRVLIIEPEVPALPLEKLETQVELLERHGAKVEIIRPVEAMKEALASVGGNPLDPSLREVAARIGREQGRNIASHIATFWR</sequence>
<dbReference type="PROSITE" id="PS51635">
    <property type="entry name" value="PNPLA"/>
    <property type="match status" value="1"/>
</dbReference>
<comment type="caution">
    <text evidence="6">The sequence shown here is derived from an EMBL/GenBank/DDBJ whole genome shotgun (WGS) entry which is preliminary data.</text>
</comment>
<evidence type="ECO:0000256" key="1">
    <source>
        <dbReference type="ARBA" id="ARBA00022801"/>
    </source>
</evidence>
<dbReference type="Gene3D" id="3.40.1090.10">
    <property type="entry name" value="Cytosolic phospholipase A2 catalytic domain"/>
    <property type="match status" value="2"/>
</dbReference>
<keyword evidence="1 4" id="KW-0378">Hydrolase</keyword>
<reference evidence="6" key="1">
    <citation type="submission" date="2020-10" db="EMBL/GenBank/DDBJ databases">
        <title>Taxonomic study of unclassified bacteria belonging to the class Ktedonobacteria.</title>
        <authorList>
            <person name="Yabe S."/>
            <person name="Wang C.M."/>
            <person name="Zheng Y."/>
            <person name="Sakai Y."/>
            <person name="Cavaletti L."/>
            <person name="Monciardini P."/>
            <person name="Donadio S."/>
        </authorList>
    </citation>
    <scope>NUCLEOTIDE SEQUENCE</scope>
    <source>
        <strain evidence="6">SOSP1-1</strain>
    </source>
</reference>
<keyword evidence="7" id="KW-1185">Reference proteome</keyword>
<proteinExistence type="predicted"/>
<evidence type="ECO:0000256" key="2">
    <source>
        <dbReference type="ARBA" id="ARBA00022963"/>
    </source>
</evidence>
<feature type="active site" description="Nucleophile" evidence="4">
    <location>
        <position position="43"/>
    </location>
</feature>
<feature type="short sequence motif" description="DGA/G" evidence="4">
    <location>
        <begin position="187"/>
        <end position="189"/>
    </location>
</feature>
<protein>
    <submittedName>
        <fullName evidence="6">Patatin</fullName>
    </submittedName>
</protein>
<dbReference type="GO" id="GO:0016787">
    <property type="term" value="F:hydrolase activity"/>
    <property type="evidence" value="ECO:0007669"/>
    <property type="project" value="UniProtKB-UniRule"/>
</dbReference>
<feature type="short sequence motif" description="GXSXG" evidence="4">
    <location>
        <begin position="41"/>
        <end position="45"/>
    </location>
</feature>
<dbReference type="Pfam" id="PF01734">
    <property type="entry name" value="Patatin"/>
    <property type="match status" value="1"/>
</dbReference>
<organism evidence="6 7">
    <name type="scientific">Ktedonospora formicarum</name>
    <dbReference type="NCBI Taxonomy" id="2778364"/>
    <lineage>
        <taxon>Bacteria</taxon>
        <taxon>Bacillati</taxon>
        <taxon>Chloroflexota</taxon>
        <taxon>Ktedonobacteria</taxon>
        <taxon>Ktedonobacterales</taxon>
        <taxon>Ktedonobacteraceae</taxon>
        <taxon>Ktedonospora</taxon>
    </lineage>
</organism>
<dbReference type="InterPro" id="IPR050301">
    <property type="entry name" value="NTE"/>
</dbReference>
<evidence type="ECO:0000313" key="7">
    <source>
        <dbReference type="Proteomes" id="UP000612362"/>
    </source>
</evidence>
<dbReference type="GO" id="GO:0016042">
    <property type="term" value="P:lipid catabolic process"/>
    <property type="evidence" value="ECO:0007669"/>
    <property type="project" value="UniProtKB-UniRule"/>
</dbReference>
<dbReference type="RefSeq" id="WP_220198471.1">
    <property type="nucleotide sequence ID" value="NZ_BNJF01000005.1"/>
</dbReference>
<evidence type="ECO:0000256" key="3">
    <source>
        <dbReference type="ARBA" id="ARBA00023098"/>
    </source>
</evidence>
<feature type="domain" description="PNPLA" evidence="5">
    <location>
        <begin position="6"/>
        <end position="200"/>
    </location>
</feature>
<keyword evidence="2 4" id="KW-0442">Lipid degradation</keyword>
<dbReference type="PANTHER" id="PTHR14226">
    <property type="entry name" value="NEUROPATHY TARGET ESTERASE/SWISS CHEESE D.MELANOGASTER"/>
    <property type="match status" value="1"/>
</dbReference>
<name>A0A8J3I4J2_9CHLR</name>
<keyword evidence="3 4" id="KW-0443">Lipid metabolism</keyword>
<dbReference type="AlphaFoldDB" id="A0A8J3I4J2"/>
<evidence type="ECO:0000256" key="4">
    <source>
        <dbReference type="PROSITE-ProRule" id="PRU01161"/>
    </source>
</evidence>
<dbReference type="SUPFAM" id="SSF52151">
    <property type="entry name" value="FabD/lysophospholipase-like"/>
    <property type="match status" value="1"/>
</dbReference>
<feature type="short sequence motif" description="GXGXXG" evidence="4">
    <location>
        <begin position="10"/>
        <end position="15"/>
    </location>
</feature>
<feature type="active site" description="Proton acceptor" evidence="4">
    <location>
        <position position="187"/>
    </location>
</feature>
<dbReference type="InterPro" id="IPR002641">
    <property type="entry name" value="PNPLA_dom"/>
</dbReference>
<dbReference type="EMBL" id="BNJF01000005">
    <property type="protein sequence ID" value="GHO49334.1"/>
    <property type="molecule type" value="Genomic_DNA"/>
</dbReference>
<gene>
    <name evidence="6" type="ORF">KSX_74970</name>
</gene>
<evidence type="ECO:0000313" key="6">
    <source>
        <dbReference type="EMBL" id="GHO49334.1"/>
    </source>
</evidence>